<evidence type="ECO:0000313" key="3">
    <source>
        <dbReference type="Proteomes" id="UP000054560"/>
    </source>
</evidence>
<dbReference type="RefSeq" id="XP_014158403.1">
    <property type="nucleotide sequence ID" value="XM_014302928.1"/>
</dbReference>
<keyword evidence="1" id="KW-0732">Signal</keyword>
<dbReference type="OrthoDB" id="2859658at2759"/>
<feature type="signal peptide" evidence="1">
    <location>
        <begin position="1"/>
        <end position="16"/>
    </location>
</feature>
<feature type="chain" id="PRO_5005539249" evidence="1">
    <location>
        <begin position="17"/>
        <end position="132"/>
    </location>
</feature>
<dbReference type="InterPro" id="IPR010255">
    <property type="entry name" value="Haem_peroxidase_sf"/>
</dbReference>
<evidence type="ECO:0000313" key="2">
    <source>
        <dbReference type="EMBL" id="KNC84501.1"/>
    </source>
</evidence>
<dbReference type="AlphaFoldDB" id="A0A0L0G6J2"/>
<dbReference type="InterPro" id="IPR019794">
    <property type="entry name" value="Peroxidases_AS"/>
</dbReference>
<protein>
    <submittedName>
        <fullName evidence="2">Uncharacterized protein</fullName>
    </submittedName>
</protein>
<gene>
    <name evidence="2" type="ORF">SARC_03275</name>
</gene>
<dbReference type="PROSITE" id="PS00436">
    <property type="entry name" value="PEROXIDASE_2"/>
    <property type="match status" value="1"/>
</dbReference>
<accession>A0A0L0G6J2</accession>
<dbReference type="SUPFAM" id="SSF48113">
    <property type="entry name" value="Heme-dependent peroxidases"/>
    <property type="match status" value="1"/>
</dbReference>
<dbReference type="Gene3D" id="1.10.520.10">
    <property type="match status" value="1"/>
</dbReference>
<sequence length="132" mass="14657">MLAFCRLSACIVSVRAQHNIYDQAWYNGLSATAQSQYDHLAEDITQKKTEDHYSGFGPIFVRAAFHASGTYHKRTNTSELNGGNFRHRTEMEHSSNNCLDTATAELEKLALKNQVSFADTVAIAASLGLQEM</sequence>
<dbReference type="EMBL" id="KQ241760">
    <property type="protein sequence ID" value="KNC84501.1"/>
    <property type="molecule type" value="Genomic_DNA"/>
</dbReference>
<evidence type="ECO:0000256" key="1">
    <source>
        <dbReference type="SAM" id="SignalP"/>
    </source>
</evidence>
<dbReference type="GO" id="GO:0006979">
    <property type="term" value="P:response to oxidative stress"/>
    <property type="evidence" value="ECO:0007669"/>
    <property type="project" value="InterPro"/>
</dbReference>
<reference evidence="2 3" key="1">
    <citation type="submission" date="2011-02" db="EMBL/GenBank/DDBJ databases">
        <title>The Genome Sequence of Sphaeroforma arctica JP610.</title>
        <authorList>
            <consortium name="The Broad Institute Genome Sequencing Platform"/>
            <person name="Russ C."/>
            <person name="Cuomo C."/>
            <person name="Young S.K."/>
            <person name="Zeng Q."/>
            <person name="Gargeya S."/>
            <person name="Alvarado L."/>
            <person name="Berlin A."/>
            <person name="Chapman S.B."/>
            <person name="Chen Z."/>
            <person name="Freedman E."/>
            <person name="Gellesch M."/>
            <person name="Goldberg J."/>
            <person name="Griggs A."/>
            <person name="Gujja S."/>
            <person name="Heilman E."/>
            <person name="Heiman D."/>
            <person name="Howarth C."/>
            <person name="Mehta T."/>
            <person name="Neiman D."/>
            <person name="Pearson M."/>
            <person name="Roberts A."/>
            <person name="Saif S."/>
            <person name="Shea T."/>
            <person name="Shenoy N."/>
            <person name="Sisk P."/>
            <person name="Stolte C."/>
            <person name="Sykes S."/>
            <person name="White J."/>
            <person name="Yandava C."/>
            <person name="Burger G."/>
            <person name="Gray M.W."/>
            <person name="Holland P.W.H."/>
            <person name="King N."/>
            <person name="Lang F.B.F."/>
            <person name="Roger A.J."/>
            <person name="Ruiz-Trillo I."/>
            <person name="Haas B."/>
            <person name="Nusbaum C."/>
            <person name="Birren B."/>
        </authorList>
    </citation>
    <scope>NUCLEOTIDE SEQUENCE [LARGE SCALE GENOMIC DNA]</scope>
    <source>
        <strain evidence="2 3">JP610</strain>
    </source>
</reference>
<dbReference type="GO" id="GO:0004601">
    <property type="term" value="F:peroxidase activity"/>
    <property type="evidence" value="ECO:0007669"/>
    <property type="project" value="InterPro"/>
</dbReference>
<name>A0A0L0G6J2_9EUKA</name>
<proteinExistence type="predicted"/>
<keyword evidence="3" id="KW-1185">Reference proteome</keyword>
<dbReference type="GeneID" id="25903779"/>
<organism evidence="2 3">
    <name type="scientific">Sphaeroforma arctica JP610</name>
    <dbReference type="NCBI Taxonomy" id="667725"/>
    <lineage>
        <taxon>Eukaryota</taxon>
        <taxon>Ichthyosporea</taxon>
        <taxon>Ichthyophonida</taxon>
        <taxon>Sphaeroforma</taxon>
    </lineage>
</organism>
<dbReference type="GO" id="GO:0020037">
    <property type="term" value="F:heme binding"/>
    <property type="evidence" value="ECO:0007669"/>
    <property type="project" value="InterPro"/>
</dbReference>
<dbReference type="Proteomes" id="UP000054560">
    <property type="component" value="Unassembled WGS sequence"/>
</dbReference>